<evidence type="ECO:0000256" key="3">
    <source>
        <dbReference type="ARBA" id="ARBA00022605"/>
    </source>
</evidence>
<dbReference type="HAMAP" id="MF_00076">
    <property type="entry name" value="HisB"/>
    <property type="match status" value="1"/>
</dbReference>
<evidence type="ECO:0000256" key="2">
    <source>
        <dbReference type="ARBA" id="ARBA00016664"/>
    </source>
</evidence>
<evidence type="ECO:0000256" key="6">
    <source>
        <dbReference type="HAMAP-Rule" id="MF_00076"/>
    </source>
</evidence>
<dbReference type="RefSeq" id="WP_185691949.1">
    <property type="nucleotide sequence ID" value="NZ_JACHVA010000047.1"/>
</dbReference>
<dbReference type="Pfam" id="PF00475">
    <property type="entry name" value="IGPD"/>
    <property type="match status" value="1"/>
</dbReference>
<evidence type="ECO:0000256" key="7">
    <source>
        <dbReference type="RuleBase" id="RU000599"/>
    </source>
</evidence>
<keyword evidence="4 6" id="KW-0368">Histidine biosynthesis</keyword>
<name>A0A7X1AWD3_9BACT</name>
<organism evidence="8 9">
    <name type="scientific">Puniceicoccus vermicola</name>
    <dbReference type="NCBI Taxonomy" id="388746"/>
    <lineage>
        <taxon>Bacteria</taxon>
        <taxon>Pseudomonadati</taxon>
        <taxon>Verrucomicrobiota</taxon>
        <taxon>Opitutia</taxon>
        <taxon>Puniceicoccales</taxon>
        <taxon>Puniceicoccaceae</taxon>
        <taxon>Puniceicoccus</taxon>
    </lineage>
</organism>
<evidence type="ECO:0000256" key="1">
    <source>
        <dbReference type="ARBA" id="ARBA00005047"/>
    </source>
</evidence>
<accession>A0A7X1AWD3</accession>
<dbReference type="InterPro" id="IPR038494">
    <property type="entry name" value="IGPD_sf"/>
</dbReference>
<dbReference type="InterPro" id="IPR020568">
    <property type="entry name" value="Ribosomal_Su5_D2-typ_SF"/>
</dbReference>
<proteinExistence type="inferred from homology"/>
<dbReference type="PANTHER" id="PTHR23133:SF2">
    <property type="entry name" value="IMIDAZOLEGLYCEROL-PHOSPHATE DEHYDRATASE"/>
    <property type="match status" value="1"/>
</dbReference>
<protein>
    <recommendedName>
        <fullName evidence="2 6">Imidazoleglycerol-phosphate dehydratase</fullName>
        <shortName evidence="6">IGPD</shortName>
        <ecNumber evidence="6 7">4.2.1.19</ecNumber>
    </recommendedName>
</protein>
<dbReference type="UniPathway" id="UPA00031">
    <property type="reaction ID" value="UER00011"/>
</dbReference>
<dbReference type="GO" id="GO:0004424">
    <property type="term" value="F:imidazoleglycerol-phosphate dehydratase activity"/>
    <property type="evidence" value="ECO:0007669"/>
    <property type="project" value="UniProtKB-UniRule"/>
</dbReference>
<keyword evidence="6" id="KW-0963">Cytoplasm</keyword>
<comment type="subcellular location">
    <subcellularLocation>
        <location evidence="6 7">Cytoplasm</location>
    </subcellularLocation>
</comment>
<dbReference type="FunFam" id="3.30.230.40:FF:000003">
    <property type="entry name" value="Imidazoleglycerol-phosphate dehydratase HisB"/>
    <property type="match status" value="1"/>
</dbReference>
<evidence type="ECO:0000256" key="5">
    <source>
        <dbReference type="ARBA" id="ARBA00023239"/>
    </source>
</evidence>
<dbReference type="InterPro" id="IPR020565">
    <property type="entry name" value="ImidazoleglycerP_deHydtase_CS"/>
</dbReference>
<dbReference type="FunFam" id="3.30.230.40:FF:000001">
    <property type="entry name" value="Imidazoleglycerol-phosphate dehydratase HisB"/>
    <property type="match status" value="1"/>
</dbReference>
<evidence type="ECO:0000256" key="4">
    <source>
        <dbReference type="ARBA" id="ARBA00023102"/>
    </source>
</evidence>
<comment type="catalytic activity">
    <reaction evidence="6 7">
        <text>D-erythro-1-(imidazol-4-yl)glycerol 3-phosphate = 3-(imidazol-4-yl)-2-oxopropyl phosphate + H2O</text>
        <dbReference type="Rhea" id="RHEA:11040"/>
        <dbReference type="ChEBI" id="CHEBI:15377"/>
        <dbReference type="ChEBI" id="CHEBI:57766"/>
        <dbReference type="ChEBI" id="CHEBI:58278"/>
        <dbReference type="EC" id="4.2.1.19"/>
    </reaction>
</comment>
<comment type="pathway">
    <text evidence="1 6 7">Amino-acid biosynthesis; L-histidine biosynthesis; L-histidine from 5-phospho-alpha-D-ribose 1-diphosphate: step 6/9.</text>
</comment>
<keyword evidence="3 6" id="KW-0028">Amino-acid biosynthesis</keyword>
<dbReference type="GO" id="GO:0000105">
    <property type="term" value="P:L-histidine biosynthetic process"/>
    <property type="evidence" value="ECO:0007669"/>
    <property type="project" value="UniProtKB-UniRule"/>
</dbReference>
<dbReference type="AlphaFoldDB" id="A0A7X1AWD3"/>
<dbReference type="PROSITE" id="PS00955">
    <property type="entry name" value="IGP_DEHYDRATASE_2"/>
    <property type="match status" value="1"/>
</dbReference>
<sequence>MAEQRIAARKRETAETQISAEWNLDGTGQAEIDTGVPFFDHMLTLFTVHGLFDLKIEAEGDIDVDYHHLVEDLGIVLGDCFHEAVGDKAGIRRYGFFYLPMDESLVRVAVDVSNRPWLDYDLPASPGFVKDFNVGLFREFFQGFVNQSRINLHIRREAGIEPHHLAEAAFKGTARALDEATQIDPRRGGKVASTKGTLNG</sequence>
<reference evidence="8 9" key="1">
    <citation type="submission" date="2020-07" db="EMBL/GenBank/DDBJ databases">
        <authorList>
            <person name="Feng X."/>
        </authorList>
    </citation>
    <scope>NUCLEOTIDE SEQUENCE [LARGE SCALE GENOMIC DNA]</scope>
    <source>
        <strain evidence="8 9">JCM14086</strain>
    </source>
</reference>
<keyword evidence="5 6" id="KW-0456">Lyase</keyword>
<dbReference type="EMBL" id="JACHVA010000047">
    <property type="protein sequence ID" value="MBC2601225.1"/>
    <property type="molecule type" value="Genomic_DNA"/>
</dbReference>
<comment type="similarity">
    <text evidence="6 7">Belongs to the imidazoleglycerol-phosphate dehydratase family.</text>
</comment>
<dbReference type="CDD" id="cd07914">
    <property type="entry name" value="IGPD"/>
    <property type="match status" value="1"/>
</dbReference>
<dbReference type="Gene3D" id="3.30.230.40">
    <property type="entry name" value="Imidazole glycerol phosphate dehydratase, domain 1"/>
    <property type="match status" value="2"/>
</dbReference>
<dbReference type="InterPro" id="IPR000807">
    <property type="entry name" value="ImidazoleglycerolP_deHydtase"/>
</dbReference>
<dbReference type="NCBIfam" id="NF002114">
    <property type="entry name" value="PRK00951.2-4"/>
    <property type="match status" value="1"/>
</dbReference>
<dbReference type="PROSITE" id="PS00954">
    <property type="entry name" value="IGP_DEHYDRATASE_1"/>
    <property type="match status" value="1"/>
</dbReference>
<keyword evidence="9" id="KW-1185">Reference proteome</keyword>
<dbReference type="SUPFAM" id="SSF54211">
    <property type="entry name" value="Ribosomal protein S5 domain 2-like"/>
    <property type="match status" value="2"/>
</dbReference>
<dbReference type="NCBIfam" id="NF002111">
    <property type="entry name" value="PRK00951.2-1"/>
    <property type="match status" value="1"/>
</dbReference>
<dbReference type="EC" id="4.2.1.19" evidence="6 7"/>
<gene>
    <name evidence="6 8" type="primary">hisB</name>
    <name evidence="8" type="ORF">H5P30_05490</name>
</gene>
<dbReference type="Proteomes" id="UP000525652">
    <property type="component" value="Unassembled WGS sequence"/>
</dbReference>
<dbReference type="GO" id="GO:0005737">
    <property type="term" value="C:cytoplasm"/>
    <property type="evidence" value="ECO:0007669"/>
    <property type="project" value="UniProtKB-SubCell"/>
</dbReference>
<comment type="caution">
    <text evidence="8">The sequence shown here is derived from an EMBL/GenBank/DDBJ whole genome shotgun (WGS) entry which is preliminary data.</text>
</comment>
<evidence type="ECO:0000313" key="8">
    <source>
        <dbReference type="EMBL" id="MBC2601225.1"/>
    </source>
</evidence>
<dbReference type="PANTHER" id="PTHR23133">
    <property type="entry name" value="IMIDAZOLEGLYCEROL-PHOSPHATE DEHYDRATASE HIS7"/>
    <property type="match status" value="1"/>
</dbReference>
<evidence type="ECO:0000313" key="9">
    <source>
        <dbReference type="Proteomes" id="UP000525652"/>
    </source>
</evidence>